<evidence type="ECO:0000313" key="3">
    <source>
        <dbReference type="Proteomes" id="UP000564425"/>
    </source>
</evidence>
<dbReference type="EMBL" id="JACDUJ010000001">
    <property type="protein sequence ID" value="MBA2846489.1"/>
    <property type="molecule type" value="Genomic_DNA"/>
</dbReference>
<gene>
    <name evidence="2" type="ORF">HNP86_001082</name>
    <name evidence="1" type="ORF">HNP88_000673</name>
</gene>
<dbReference type="RefSeq" id="WP_181491964.1">
    <property type="nucleotide sequence ID" value="NZ_JACDUH010000001.1"/>
</dbReference>
<dbReference type="Proteomes" id="UP000571854">
    <property type="component" value="Unassembled WGS sequence"/>
</dbReference>
<reference evidence="3 4" key="1">
    <citation type="submission" date="2020-07" db="EMBL/GenBank/DDBJ databases">
        <title>Genomic Encyclopedia of Type Strains, Phase IV (KMG-V): Genome sequencing to study the core and pangenomes of soil and plant-associated prokaryotes.</title>
        <authorList>
            <person name="Whitman W."/>
        </authorList>
    </citation>
    <scope>NUCLEOTIDE SEQUENCE [LARGE SCALE GENOMIC DNA]</scope>
    <source>
        <strain evidence="2 3">A1</strain>
        <strain evidence="1 4">A5</strain>
    </source>
</reference>
<name>A0A7J9NN72_METMI</name>
<organism evidence="1 4">
    <name type="scientific">Methanococcus maripaludis</name>
    <name type="common">Methanococcus deltae</name>
    <dbReference type="NCBI Taxonomy" id="39152"/>
    <lineage>
        <taxon>Archaea</taxon>
        <taxon>Methanobacteriati</taxon>
        <taxon>Methanobacteriota</taxon>
        <taxon>Methanomada group</taxon>
        <taxon>Methanococci</taxon>
        <taxon>Methanococcales</taxon>
        <taxon>Methanococcaceae</taxon>
        <taxon>Methanococcus</taxon>
    </lineage>
</organism>
<dbReference type="Proteomes" id="UP000564425">
    <property type="component" value="Unassembled WGS sequence"/>
</dbReference>
<accession>A0A7J9NN72</accession>
<dbReference type="EMBL" id="JACDUH010000001">
    <property type="protein sequence ID" value="MBA2850951.1"/>
    <property type="molecule type" value="Genomic_DNA"/>
</dbReference>
<evidence type="ECO:0000313" key="2">
    <source>
        <dbReference type="EMBL" id="MBA2850951.1"/>
    </source>
</evidence>
<proteinExistence type="predicted"/>
<comment type="caution">
    <text evidence="1">The sequence shown here is derived from an EMBL/GenBank/DDBJ whole genome shotgun (WGS) entry which is preliminary data.</text>
</comment>
<evidence type="ECO:0000313" key="1">
    <source>
        <dbReference type="EMBL" id="MBA2846489.1"/>
    </source>
</evidence>
<dbReference type="AlphaFoldDB" id="A0A7J9NN72"/>
<sequence>MIFVAEIPENKEILEDKSVYHVNDKLKELAESRIRYLKDSCNIENSIEDILDQANITYDSEDIDVTVSVGIETRKRHVLGFRLTKKVGECTFRMISQKSSKYDLNPLGDWENEA</sequence>
<protein>
    <submittedName>
        <fullName evidence="1">Uncharacterized protein</fullName>
    </submittedName>
</protein>
<evidence type="ECO:0000313" key="4">
    <source>
        <dbReference type="Proteomes" id="UP000571854"/>
    </source>
</evidence>